<keyword evidence="6 11" id="KW-0798">TonB box</keyword>
<accession>A0A1M5L1I4</accession>
<dbReference type="Pfam" id="PF13715">
    <property type="entry name" value="CarbopepD_reg_2"/>
    <property type="match status" value="1"/>
</dbReference>
<dbReference type="GO" id="GO:0015344">
    <property type="term" value="F:siderophore uptake transmembrane transporter activity"/>
    <property type="evidence" value="ECO:0007669"/>
    <property type="project" value="TreeGrafter"/>
</dbReference>
<keyword evidence="3 10" id="KW-1134">Transmembrane beta strand</keyword>
<dbReference type="InterPro" id="IPR000531">
    <property type="entry name" value="Beta-barrel_TonB"/>
</dbReference>
<dbReference type="STRING" id="1194090.SAMN05443144_13616"/>
<keyword evidence="2 10" id="KW-0813">Transport</keyword>
<dbReference type="NCBIfam" id="TIGR04057">
    <property type="entry name" value="SusC_RagA_signa"/>
    <property type="match status" value="1"/>
</dbReference>
<dbReference type="GO" id="GO:0009279">
    <property type="term" value="C:cell outer membrane"/>
    <property type="evidence" value="ECO:0007669"/>
    <property type="project" value="UniProtKB-SubCell"/>
</dbReference>
<evidence type="ECO:0000313" key="14">
    <source>
        <dbReference type="EMBL" id="SHG58599.1"/>
    </source>
</evidence>
<dbReference type="InterPro" id="IPR012910">
    <property type="entry name" value="Plug_dom"/>
</dbReference>
<keyword evidence="9 10" id="KW-0998">Cell outer membrane</keyword>
<dbReference type="Pfam" id="PF00593">
    <property type="entry name" value="TonB_dep_Rec_b-barrel"/>
    <property type="match status" value="1"/>
</dbReference>
<dbReference type="InterPro" id="IPR036942">
    <property type="entry name" value="Beta-barrel_TonB_sf"/>
</dbReference>
<keyword evidence="4 10" id="KW-0812">Transmembrane</keyword>
<feature type="domain" description="TonB-dependent receptor plug" evidence="13">
    <location>
        <begin position="125"/>
        <end position="230"/>
    </location>
</feature>
<evidence type="ECO:0000256" key="9">
    <source>
        <dbReference type="ARBA" id="ARBA00023237"/>
    </source>
</evidence>
<proteinExistence type="inferred from homology"/>
<dbReference type="InterPro" id="IPR023996">
    <property type="entry name" value="TonB-dep_OMP_SusC/RagA"/>
</dbReference>
<dbReference type="InterPro" id="IPR023997">
    <property type="entry name" value="TonB-dep_OMP_SusC/RagA_CS"/>
</dbReference>
<keyword evidence="5" id="KW-0732">Signal</keyword>
<dbReference type="InterPro" id="IPR008969">
    <property type="entry name" value="CarboxyPept-like_regulatory"/>
</dbReference>
<dbReference type="RefSeq" id="WP_073068398.1">
    <property type="nucleotide sequence ID" value="NZ_FQUS01000036.1"/>
</dbReference>
<dbReference type="PROSITE" id="PS52016">
    <property type="entry name" value="TONB_DEPENDENT_REC_3"/>
    <property type="match status" value="1"/>
</dbReference>
<protein>
    <submittedName>
        <fullName evidence="14">TonB-linked outer membrane protein, SusC/RagA family</fullName>
    </submittedName>
</protein>
<name>A0A1M5L1I4_9BACT</name>
<sequence length="1027" mass="116303">MEKNIRWITVGLGVMFLSLFELTANLYAQQQNVNGTVTDASTSETMPGVNVLVKGTTMGTSTDAEGRYELAVSSLSDTLVFSFVGYRTQEVPINGRTSIDLELQSQAIGGEELVVVGYSEQQRGDLTGSISQIDGQEIAEVPTLEISRGLQGKMSGLKINDRGGEPGSANMDILVRGKETLGNNSPLVIIDGIPSGMGDLESLSSRDISSVNVLKDASAAIYGARAANGVILVTTKRGAEGTTELSINASSGISKFTRVPEVMNSWQLATYQNEMQERYGRVKSWTEEDIRLFREGTNPITHPNTDWHNAVFDDYTPESRINIAASGGTESVQYYISGDYNNKGTNYRGNDKYFNRYQLRSNLDAQMTDYLKVSVDLTGRLGDNHRPVMDAAGLFHRSVIAYPMQHAFHPNGLPGYGSVGFNPAIGVTDEAGWIDTQDKDLKSRLSFDLDMQSLLSGLSLRGIASFNYNIRDSEEFRPTWDLWTYNVETDSYDHQLGKFSETQTFSSLEQSNNINRQTYYNISLRYDQNFEDHNVSGFIAYEQDEGYSSQLTGYRRDLINRQRVHLDLASTNEQRTSGISFNTGRLSYFGSISYNYDRRYLIDVTVRRDGSYNFPEDERFGTFPSVSVGWRISDEPFMDASSNWLDDLKIRSTYGIMGNDRVPNFQYLTQYGLGSFWLFGEEAERNDGFQQINDPNPNITWEVAKNWNIGFDASLFDEKLGIIFDYYYNKRRDILIQRNESVPDITGLSLPRENLGKVDNSGVEFEMNYLTTIGDFQYSVGGQVSYNRNEVVYLDEPPNVADYRKREGRPIDSWLVYKTDGIFNTQEEIDNTEATLSGTKPGDIKYVDLNGDGSITGDDRYRKYTSQTPRIQFGFNAGVGYKGLRVDAFFQGQTQAENYIAHTRAGEETLPTYFFEKRWTADNPNAEYPRAYERRDFFNLQTSDFWLYDASFIRLKDLTLSYNLPVEMISNIGMRSMRFYLRGYNLWTIDRMSDRMGGEYYDPEMEDDDGKFYPQQTIFTAGLSINL</sequence>
<dbReference type="InterPro" id="IPR037066">
    <property type="entry name" value="Plug_dom_sf"/>
</dbReference>
<evidence type="ECO:0000256" key="8">
    <source>
        <dbReference type="ARBA" id="ARBA00023170"/>
    </source>
</evidence>
<feature type="domain" description="TonB-dependent receptor-like beta-barrel" evidence="12">
    <location>
        <begin position="429"/>
        <end position="986"/>
    </location>
</feature>
<dbReference type="OrthoDB" id="9768177at2"/>
<evidence type="ECO:0000259" key="12">
    <source>
        <dbReference type="Pfam" id="PF00593"/>
    </source>
</evidence>
<evidence type="ECO:0000256" key="10">
    <source>
        <dbReference type="PROSITE-ProRule" id="PRU01360"/>
    </source>
</evidence>
<evidence type="ECO:0000256" key="3">
    <source>
        <dbReference type="ARBA" id="ARBA00022452"/>
    </source>
</evidence>
<gene>
    <name evidence="14" type="ORF">SAMN05443144_13616</name>
</gene>
<keyword evidence="15" id="KW-1185">Reference proteome</keyword>
<evidence type="ECO:0000256" key="11">
    <source>
        <dbReference type="RuleBase" id="RU003357"/>
    </source>
</evidence>
<dbReference type="EMBL" id="FQUS01000036">
    <property type="protein sequence ID" value="SHG58599.1"/>
    <property type="molecule type" value="Genomic_DNA"/>
</dbReference>
<dbReference type="SUPFAM" id="SSF56935">
    <property type="entry name" value="Porins"/>
    <property type="match status" value="1"/>
</dbReference>
<evidence type="ECO:0000259" key="13">
    <source>
        <dbReference type="Pfam" id="PF07715"/>
    </source>
</evidence>
<dbReference type="PANTHER" id="PTHR30069:SF29">
    <property type="entry name" value="HEMOGLOBIN AND HEMOGLOBIN-HAPTOGLOBIN-BINDING PROTEIN 1-RELATED"/>
    <property type="match status" value="1"/>
</dbReference>
<evidence type="ECO:0000256" key="7">
    <source>
        <dbReference type="ARBA" id="ARBA00023136"/>
    </source>
</evidence>
<keyword evidence="7 10" id="KW-0472">Membrane</keyword>
<dbReference type="Gene3D" id="2.60.40.1120">
    <property type="entry name" value="Carboxypeptidase-like, regulatory domain"/>
    <property type="match status" value="1"/>
</dbReference>
<comment type="similarity">
    <text evidence="10 11">Belongs to the TonB-dependent receptor family.</text>
</comment>
<evidence type="ECO:0000256" key="5">
    <source>
        <dbReference type="ARBA" id="ARBA00022729"/>
    </source>
</evidence>
<dbReference type="Gene3D" id="2.170.130.10">
    <property type="entry name" value="TonB-dependent receptor, plug domain"/>
    <property type="match status" value="1"/>
</dbReference>
<keyword evidence="8" id="KW-0675">Receptor</keyword>
<evidence type="ECO:0000313" key="15">
    <source>
        <dbReference type="Proteomes" id="UP000184041"/>
    </source>
</evidence>
<dbReference type="Gene3D" id="2.40.170.20">
    <property type="entry name" value="TonB-dependent receptor, beta-barrel domain"/>
    <property type="match status" value="1"/>
</dbReference>
<evidence type="ECO:0000256" key="1">
    <source>
        <dbReference type="ARBA" id="ARBA00004571"/>
    </source>
</evidence>
<evidence type="ECO:0000256" key="6">
    <source>
        <dbReference type="ARBA" id="ARBA00023077"/>
    </source>
</evidence>
<evidence type="ECO:0000256" key="4">
    <source>
        <dbReference type="ARBA" id="ARBA00022692"/>
    </source>
</evidence>
<dbReference type="SUPFAM" id="SSF49464">
    <property type="entry name" value="Carboxypeptidase regulatory domain-like"/>
    <property type="match status" value="1"/>
</dbReference>
<comment type="subcellular location">
    <subcellularLocation>
        <location evidence="1 10">Cell outer membrane</location>
        <topology evidence="1 10">Multi-pass membrane protein</topology>
    </subcellularLocation>
</comment>
<dbReference type="PANTHER" id="PTHR30069">
    <property type="entry name" value="TONB-DEPENDENT OUTER MEMBRANE RECEPTOR"/>
    <property type="match status" value="1"/>
</dbReference>
<organism evidence="14 15">
    <name type="scientific">Fodinibius roseus</name>
    <dbReference type="NCBI Taxonomy" id="1194090"/>
    <lineage>
        <taxon>Bacteria</taxon>
        <taxon>Pseudomonadati</taxon>
        <taxon>Balneolota</taxon>
        <taxon>Balneolia</taxon>
        <taxon>Balneolales</taxon>
        <taxon>Balneolaceae</taxon>
        <taxon>Fodinibius</taxon>
    </lineage>
</organism>
<dbReference type="Proteomes" id="UP000184041">
    <property type="component" value="Unassembled WGS sequence"/>
</dbReference>
<dbReference type="Pfam" id="PF07715">
    <property type="entry name" value="Plug"/>
    <property type="match status" value="1"/>
</dbReference>
<reference evidence="14 15" key="1">
    <citation type="submission" date="2016-11" db="EMBL/GenBank/DDBJ databases">
        <authorList>
            <person name="Jaros S."/>
            <person name="Januszkiewicz K."/>
            <person name="Wedrychowicz H."/>
        </authorList>
    </citation>
    <scope>NUCLEOTIDE SEQUENCE [LARGE SCALE GENOMIC DNA]</scope>
    <source>
        <strain evidence="14 15">DSM 21986</strain>
    </source>
</reference>
<dbReference type="GO" id="GO:0044718">
    <property type="term" value="P:siderophore transmembrane transport"/>
    <property type="evidence" value="ECO:0007669"/>
    <property type="project" value="TreeGrafter"/>
</dbReference>
<evidence type="ECO:0000256" key="2">
    <source>
        <dbReference type="ARBA" id="ARBA00022448"/>
    </source>
</evidence>
<dbReference type="InterPro" id="IPR039426">
    <property type="entry name" value="TonB-dep_rcpt-like"/>
</dbReference>
<dbReference type="AlphaFoldDB" id="A0A1M5L1I4"/>
<dbReference type="NCBIfam" id="TIGR04056">
    <property type="entry name" value="OMP_RagA_SusC"/>
    <property type="match status" value="1"/>
</dbReference>